<dbReference type="EMBL" id="BMAU01021320">
    <property type="protein sequence ID" value="GFY13163.1"/>
    <property type="molecule type" value="Genomic_DNA"/>
</dbReference>
<dbReference type="Proteomes" id="UP000887159">
    <property type="component" value="Unassembled WGS sequence"/>
</dbReference>
<organism evidence="1 2">
    <name type="scientific">Trichonephila clavipes</name>
    <name type="common">Golden silk orbweaver</name>
    <name type="synonym">Nephila clavipes</name>
    <dbReference type="NCBI Taxonomy" id="2585209"/>
    <lineage>
        <taxon>Eukaryota</taxon>
        <taxon>Metazoa</taxon>
        <taxon>Ecdysozoa</taxon>
        <taxon>Arthropoda</taxon>
        <taxon>Chelicerata</taxon>
        <taxon>Arachnida</taxon>
        <taxon>Araneae</taxon>
        <taxon>Araneomorphae</taxon>
        <taxon>Entelegynae</taxon>
        <taxon>Araneoidea</taxon>
        <taxon>Nephilidae</taxon>
        <taxon>Trichonephila</taxon>
    </lineage>
</organism>
<comment type="caution">
    <text evidence="1">The sequence shown here is derived from an EMBL/GenBank/DDBJ whole genome shotgun (WGS) entry which is preliminary data.</text>
</comment>
<sequence length="141" mass="16252">MRHYAAIGDNIKLLSELKRGRIRGMMETESSAWLVTLHLSRSNFTGRRCGDQWTREKFVTQRPISGRPRQTNSRENCYIKRRARIMPTIALSTIHTQATPSLRASESVSSIARRMAEELLLLQCSIRVLPLKFVHCRPCLE</sequence>
<evidence type="ECO:0000313" key="2">
    <source>
        <dbReference type="Proteomes" id="UP000887159"/>
    </source>
</evidence>
<gene>
    <name evidence="1" type="ORF">TNCV_364101</name>
</gene>
<dbReference type="AlphaFoldDB" id="A0A8X6VM52"/>
<name>A0A8X6VM52_TRICX</name>
<accession>A0A8X6VM52</accession>
<proteinExistence type="predicted"/>
<evidence type="ECO:0000313" key="1">
    <source>
        <dbReference type="EMBL" id="GFY13163.1"/>
    </source>
</evidence>
<reference evidence="1" key="1">
    <citation type="submission" date="2020-08" db="EMBL/GenBank/DDBJ databases">
        <title>Multicomponent nature underlies the extraordinary mechanical properties of spider dragline silk.</title>
        <authorList>
            <person name="Kono N."/>
            <person name="Nakamura H."/>
            <person name="Mori M."/>
            <person name="Yoshida Y."/>
            <person name="Ohtoshi R."/>
            <person name="Malay A.D."/>
            <person name="Moran D.A.P."/>
            <person name="Tomita M."/>
            <person name="Numata K."/>
            <person name="Arakawa K."/>
        </authorList>
    </citation>
    <scope>NUCLEOTIDE SEQUENCE</scope>
</reference>
<keyword evidence="2" id="KW-1185">Reference proteome</keyword>
<protein>
    <submittedName>
        <fullName evidence="1">Uncharacterized protein</fullName>
    </submittedName>
</protein>